<evidence type="ECO:0000256" key="5">
    <source>
        <dbReference type="SAM" id="Phobius"/>
    </source>
</evidence>
<dbReference type="InterPro" id="IPR009915">
    <property type="entry name" value="NnrU_dom"/>
</dbReference>
<gene>
    <name evidence="7" type="ORF">FAZ78_20920</name>
</gene>
<evidence type="ECO:0000256" key="1">
    <source>
        <dbReference type="ARBA" id="ARBA00004141"/>
    </source>
</evidence>
<evidence type="ECO:0000313" key="7">
    <source>
        <dbReference type="EMBL" id="TKA94705.1"/>
    </source>
</evidence>
<evidence type="ECO:0000256" key="4">
    <source>
        <dbReference type="ARBA" id="ARBA00023136"/>
    </source>
</evidence>
<accession>A0A4U0YSM9</accession>
<proteinExistence type="predicted"/>
<evidence type="ECO:0000313" key="8">
    <source>
        <dbReference type="Proteomes" id="UP000306340"/>
    </source>
</evidence>
<comment type="subcellular location">
    <subcellularLocation>
        <location evidence="1">Membrane</location>
        <topology evidence="1">Multi-pass membrane protein</topology>
    </subcellularLocation>
</comment>
<feature type="domain" description="NnrU" evidence="6">
    <location>
        <begin position="23"/>
        <end position="189"/>
    </location>
</feature>
<feature type="transmembrane region" description="Helical" evidence="5">
    <location>
        <begin position="47"/>
        <end position="65"/>
    </location>
</feature>
<evidence type="ECO:0000259" key="6">
    <source>
        <dbReference type="Pfam" id="PF07298"/>
    </source>
</evidence>
<organism evidence="7 8">
    <name type="scientific">Cereibacter changlensis</name>
    <dbReference type="NCBI Taxonomy" id="402884"/>
    <lineage>
        <taxon>Bacteria</taxon>
        <taxon>Pseudomonadati</taxon>
        <taxon>Pseudomonadota</taxon>
        <taxon>Alphaproteobacteria</taxon>
        <taxon>Rhodobacterales</taxon>
        <taxon>Paracoccaceae</taxon>
        <taxon>Cereibacter</taxon>
    </lineage>
</organism>
<keyword evidence="4 5" id="KW-0472">Membrane</keyword>
<feature type="transmembrane region" description="Helical" evidence="5">
    <location>
        <begin position="131"/>
        <end position="149"/>
    </location>
</feature>
<sequence length="198" mass="21412">MKRLWYPVAEPVADGAVDDWSFAVHRRPSLRAARPRSARADGDPGKGLLTLVMLAGLALIVIGFRGAPLVPLYQPLPHVGYLNNLLMLLALVLFGASVLKGVLWTRIRHPQFLATILWATAHLLVNGDLASVLLFGSLGLWSLGSILLINAREGRWSPPPPGPLRRDLALLGIAVTLYGAITSTHIWLGHNPFLGSFG</sequence>
<comment type="caution">
    <text evidence="7">The sequence shown here is derived from an EMBL/GenBank/DDBJ whole genome shotgun (WGS) entry which is preliminary data.</text>
</comment>
<dbReference type="GO" id="GO:0016020">
    <property type="term" value="C:membrane"/>
    <property type="evidence" value="ECO:0007669"/>
    <property type="project" value="UniProtKB-SubCell"/>
</dbReference>
<dbReference type="Proteomes" id="UP000306340">
    <property type="component" value="Unassembled WGS sequence"/>
</dbReference>
<protein>
    <recommendedName>
        <fullName evidence="6">NnrU domain-containing protein</fullName>
    </recommendedName>
</protein>
<keyword evidence="2 5" id="KW-0812">Transmembrane</keyword>
<dbReference type="Pfam" id="PF07298">
    <property type="entry name" value="NnrU"/>
    <property type="match status" value="1"/>
</dbReference>
<feature type="transmembrane region" description="Helical" evidence="5">
    <location>
        <begin position="85"/>
        <end position="103"/>
    </location>
</feature>
<keyword evidence="3 5" id="KW-1133">Transmembrane helix</keyword>
<name>A0A4U0YSM9_9RHOB</name>
<dbReference type="AlphaFoldDB" id="A0A4U0YSM9"/>
<dbReference type="RefSeq" id="WP_136794207.1">
    <property type="nucleotide sequence ID" value="NZ_SWAU01000297.1"/>
</dbReference>
<evidence type="ECO:0000256" key="3">
    <source>
        <dbReference type="ARBA" id="ARBA00022989"/>
    </source>
</evidence>
<evidence type="ECO:0000256" key="2">
    <source>
        <dbReference type="ARBA" id="ARBA00022692"/>
    </source>
</evidence>
<reference evidence="7 8" key="1">
    <citation type="submission" date="2019-04" db="EMBL/GenBank/DDBJ databases">
        <title>Crypto-aerobic microbial life in anoxic (sulfidic) marine sediments.</title>
        <authorList>
            <person name="Bhattacharya S."/>
            <person name="Roy C."/>
            <person name="Mondal N."/>
            <person name="Sarkar J."/>
            <person name="Mandal S."/>
            <person name="Rameez M.J."/>
            <person name="Ghosh W."/>
        </authorList>
    </citation>
    <scope>NUCLEOTIDE SEQUENCE [LARGE SCALE GENOMIC DNA]</scope>
    <source>
        <strain evidence="7 8">SBBC</strain>
    </source>
</reference>
<dbReference type="EMBL" id="SWAU01000297">
    <property type="protein sequence ID" value="TKA94705.1"/>
    <property type="molecule type" value="Genomic_DNA"/>
</dbReference>
<feature type="transmembrane region" description="Helical" evidence="5">
    <location>
        <begin position="169"/>
        <end position="188"/>
    </location>
</feature>